<sequence>MKWTHVGWLLAGLLTASASLRAADVTLTVNGKVVARPCTVSTVNATVELGDLYT</sequence>
<evidence type="ECO:0000313" key="3">
    <source>
        <dbReference type="Proteomes" id="UP000234473"/>
    </source>
</evidence>
<evidence type="ECO:0000256" key="1">
    <source>
        <dbReference type="SAM" id="SignalP"/>
    </source>
</evidence>
<dbReference type="Proteomes" id="UP000234473">
    <property type="component" value="Unassembled WGS sequence"/>
</dbReference>
<feature type="non-terminal residue" evidence="2">
    <location>
        <position position="54"/>
    </location>
</feature>
<reference evidence="2 3" key="2">
    <citation type="submission" date="2018-01" db="EMBL/GenBank/DDBJ databases">
        <title>Genomic study of Klebsiella pneumoniae.</title>
        <authorList>
            <person name="Yang Y."/>
            <person name="Bicalho R."/>
        </authorList>
    </citation>
    <scope>NUCLEOTIDE SEQUENCE [LARGE SCALE GENOMIC DNA]</scope>
    <source>
        <strain evidence="2 3">A5</strain>
    </source>
</reference>
<evidence type="ECO:0000313" key="2">
    <source>
        <dbReference type="EMBL" id="PLP45896.1"/>
    </source>
</evidence>
<feature type="chain" id="PRO_5014600382" evidence="1">
    <location>
        <begin position="23"/>
        <end position="54"/>
    </location>
</feature>
<reference evidence="2 3" key="1">
    <citation type="submission" date="2017-11" db="EMBL/GenBank/DDBJ databases">
        <authorList>
            <person name="Han C.G."/>
        </authorList>
    </citation>
    <scope>NUCLEOTIDE SEQUENCE [LARGE SCALE GENOMIC DNA]</scope>
    <source>
        <strain evidence="2 3">A5</strain>
    </source>
</reference>
<keyword evidence="1" id="KW-0732">Signal</keyword>
<comment type="caution">
    <text evidence="2">The sequence shown here is derived from an EMBL/GenBank/DDBJ whole genome shotgun (WGS) entry which is preliminary data.</text>
</comment>
<protein>
    <submittedName>
        <fullName evidence="2">Fimbrial protein</fullName>
    </submittedName>
</protein>
<dbReference type="EMBL" id="PICB01000491">
    <property type="protein sequence ID" value="PLP45896.1"/>
    <property type="molecule type" value="Genomic_DNA"/>
</dbReference>
<feature type="signal peptide" evidence="1">
    <location>
        <begin position="1"/>
        <end position="22"/>
    </location>
</feature>
<accession>A0A2N5AHJ6</accession>
<proteinExistence type="predicted"/>
<gene>
    <name evidence="2" type="ORF">CWM98_11485</name>
</gene>
<organism evidence="2 3">
    <name type="scientific">Klebsiella variicola</name>
    <dbReference type="NCBI Taxonomy" id="244366"/>
    <lineage>
        <taxon>Bacteria</taxon>
        <taxon>Pseudomonadati</taxon>
        <taxon>Pseudomonadota</taxon>
        <taxon>Gammaproteobacteria</taxon>
        <taxon>Enterobacterales</taxon>
        <taxon>Enterobacteriaceae</taxon>
        <taxon>Klebsiella/Raoultella group</taxon>
        <taxon>Klebsiella</taxon>
        <taxon>Klebsiella pneumoniae complex</taxon>
    </lineage>
</organism>
<dbReference type="AlphaFoldDB" id="A0A2N5AHJ6"/>
<name>A0A2N5AHJ6_KLEVA</name>